<sequence>MKTKKAGLVTRSEALQKQLVNWRRDFHQYPELSFQEKRTSEKVLSVLQNQKAYSIDTGVGGYGIIATLKNGEGPTIGLRADMDALPIGGQSYRPWSSKTPGVMHACGHDAHTAILMGVSLLLAEDAAKDQFKGTVKLIFQPAEESCDENGETGALKMLHSGKLDDLDAVLALHMCPWRQTGEIQYHDGPSMANNDEFHLTIKGSGGHAGYPHHVQDPIWMATYILQALYSCNGRKVDPLEVGTISVGQIHAGEANNVIPHEVEIKGTMRSYTDEVREKLITEIHRIANIVTALGGGHDLRIFKGEPALLNDSSINEIIRKSAGSMKIYNEPFGMGSEDFSHFTRQTPGAMFFLGCALENERKLHRPDFDIDEAAMVDGVRILMESTYRLLERGGEE</sequence>
<dbReference type="RefSeq" id="WP_128525380.1">
    <property type="nucleotide sequence ID" value="NZ_CP026118.1"/>
</dbReference>
<feature type="binding site" evidence="2">
    <location>
        <position position="108"/>
    </location>
    <ligand>
        <name>Mn(2+)</name>
        <dbReference type="ChEBI" id="CHEBI:29035"/>
        <label>2</label>
    </ligand>
</feature>
<keyword evidence="2" id="KW-0464">Manganese</keyword>
<dbReference type="Proteomes" id="UP000287756">
    <property type="component" value="Chromosome"/>
</dbReference>
<dbReference type="Gene3D" id="3.40.630.10">
    <property type="entry name" value="Zn peptidases"/>
    <property type="match status" value="1"/>
</dbReference>
<dbReference type="InterPro" id="IPR011650">
    <property type="entry name" value="Peptidase_M20_dimer"/>
</dbReference>
<gene>
    <name evidence="4" type="ORF">HLI_13350</name>
</gene>
<reference evidence="4 5" key="1">
    <citation type="submission" date="2018-01" db="EMBL/GenBank/DDBJ databases">
        <title>The whole genome sequencing and assembly of Halobacillus litoralis ERB031 strain.</title>
        <authorList>
            <person name="Lee S.-J."/>
            <person name="Park M.-K."/>
            <person name="Kim J.-Y."/>
            <person name="Lee Y.-J."/>
            <person name="Yi H."/>
            <person name="Bahn Y.-S."/>
            <person name="Kim J.F."/>
            <person name="Lee D.-W."/>
        </authorList>
    </citation>
    <scope>NUCLEOTIDE SEQUENCE [LARGE SCALE GENOMIC DNA]</scope>
    <source>
        <strain evidence="4 5">ERB 031</strain>
    </source>
</reference>
<dbReference type="EMBL" id="CP026118">
    <property type="protein sequence ID" value="QAS54651.1"/>
    <property type="molecule type" value="Genomic_DNA"/>
</dbReference>
<dbReference type="GO" id="GO:0050118">
    <property type="term" value="F:N-acetyldiaminopimelate deacetylase activity"/>
    <property type="evidence" value="ECO:0007669"/>
    <property type="project" value="UniProtKB-ARBA"/>
</dbReference>
<dbReference type="NCBIfam" id="TIGR01891">
    <property type="entry name" value="amidohydrolases"/>
    <property type="match status" value="1"/>
</dbReference>
<dbReference type="AlphaFoldDB" id="A0A410MIX2"/>
<feature type="binding site" evidence="2">
    <location>
        <position position="173"/>
    </location>
    <ligand>
        <name>Mn(2+)</name>
        <dbReference type="ChEBI" id="CHEBI:29035"/>
        <label>1</label>
    </ligand>
</feature>
<evidence type="ECO:0000313" key="5">
    <source>
        <dbReference type="Proteomes" id="UP000287756"/>
    </source>
</evidence>
<dbReference type="PANTHER" id="PTHR11014:SF63">
    <property type="entry name" value="METALLOPEPTIDASE, PUTATIVE (AFU_ORTHOLOGUE AFUA_6G09600)-RELATED"/>
    <property type="match status" value="1"/>
</dbReference>
<dbReference type="OrthoDB" id="9776731at2"/>
<dbReference type="KEGG" id="hli:HLI_13350"/>
<evidence type="ECO:0000256" key="1">
    <source>
        <dbReference type="ARBA" id="ARBA00022801"/>
    </source>
</evidence>
<evidence type="ECO:0000256" key="2">
    <source>
        <dbReference type="PIRSR" id="PIRSR005962-1"/>
    </source>
</evidence>
<feature type="binding site" evidence="2">
    <location>
        <position position="364"/>
    </location>
    <ligand>
        <name>Mn(2+)</name>
        <dbReference type="ChEBI" id="CHEBI:29035"/>
        <label>2</label>
    </ligand>
</feature>
<dbReference type="SUPFAM" id="SSF53187">
    <property type="entry name" value="Zn-dependent exopeptidases"/>
    <property type="match status" value="1"/>
</dbReference>
<dbReference type="Gene3D" id="3.30.70.360">
    <property type="match status" value="1"/>
</dbReference>
<dbReference type="InterPro" id="IPR002933">
    <property type="entry name" value="Peptidase_M20"/>
</dbReference>
<proteinExistence type="predicted"/>
<dbReference type="SUPFAM" id="SSF55031">
    <property type="entry name" value="Bacterial exopeptidase dimerisation domain"/>
    <property type="match status" value="1"/>
</dbReference>
<accession>A0A410MIX2</accession>
<dbReference type="FunFam" id="3.30.70.360:FF:000001">
    <property type="entry name" value="N-acetyldiaminopimelate deacetylase"/>
    <property type="match status" value="1"/>
</dbReference>
<feature type="binding site" evidence="2">
    <location>
        <position position="106"/>
    </location>
    <ligand>
        <name>Mn(2+)</name>
        <dbReference type="ChEBI" id="CHEBI:29035"/>
        <label>2</label>
    </ligand>
</feature>
<dbReference type="Pfam" id="PF07687">
    <property type="entry name" value="M20_dimer"/>
    <property type="match status" value="1"/>
</dbReference>
<feature type="binding site" evidence="2">
    <location>
        <position position="144"/>
    </location>
    <ligand>
        <name>Mn(2+)</name>
        <dbReference type="ChEBI" id="CHEBI:29035"/>
        <label>2</label>
    </ligand>
</feature>
<keyword evidence="1 4" id="KW-0378">Hydrolase</keyword>
<dbReference type="InterPro" id="IPR017439">
    <property type="entry name" value="Amidohydrolase"/>
</dbReference>
<organism evidence="4 5">
    <name type="scientific">Halobacillus litoralis</name>
    <dbReference type="NCBI Taxonomy" id="45668"/>
    <lineage>
        <taxon>Bacteria</taxon>
        <taxon>Bacillati</taxon>
        <taxon>Bacillota</taxon>
        <taxon>Bacilli</taxon>
        <taxon>Bacillales</taxon>
        <taxon>Bacillaceae</taxon>
        <taxon>Halobacillus</taxon>
    </lineage>
</organism>
<dbReference type="Pfam" id="PF01546">
    <property type="entry name" value="Peptidase_M20"/>
    <property type="match status" value="1"/>
</dbReference>
<protein>
    <submittedName>
        <fullName evidence="4">Amidohydrolase</fullName>
    </submittedName>
</protein>
<dbReference type="PIRSF" id="PIRSF005962">
    <property type="entry name" value="Pept_M20D_amidohydro"/>
    <property type="match status" value="1"/>
</dbReference>
<comment type="cofactor">
    <cofactor evidence="2">
        <name>Mn(2+)</name>
        <dbReference type="ChEBI" id="CHEBI:29035"/>
    </cofactor>
    <text evidence="2">The Mn(2+) ion enhances activity.</text>
</comment>
<dbReference type="GO" id="GO:0046872">
    <property type="term" value="F:metal ion binding"/>
    <property type="evidence" value="ECO:0007669"/>
    <property type="project" value="UniProtKB-KW"/>
</dbReference>
<dbReference type="GO" id="GO:0019877">
    <property type="term" value="P:diaminopimelate biosynthetic process"/>
    <property type="evidence" value="ECO:0007669"/>
    <property type="project" value="UniProtKB-ARBA"/>
</dbReference>
<name>A0A410MIX2_9BACI</name>
<feature type="domain" description="Peptidase M20 dimerisation" evidence="3">
    <location>
        <begin position="196"/>
        <end position="288"/>
    </location>
</feature>
<evidence type="ECO:0000259" key="3">
    <source>
        <dbReference type="Pfam" id="PF07687"/>
    </source>
</evidence>
<evidence type="ECO:0000313" key="4">
    <source>
        <dbReference type="EMBL" id="QAS54651.1"/>
    </source>
</evidence>
<keyword evidence="2" id="KW-0479">Metal-binding</keyword>
<dbReference type="PANTHER" id="PTHR11014">
    <property type="entry name" value="PEPTIDASE M20 FAMILY MEMBER"/>
    <property type="match status" value="1"/>
</dbReference>
<dbReference type="InterPro" id="IPR036264">
    <property type="entry name" value="Bact_exopeptidase_dim_dom"/>
</dbReference>